<comment type="caution">
    <text evidence="1">The sequence shown here is derived from an EMBL/GenBank/DDBJ whole genome shotgun (WGS) entry which is preliminary data.</text>
</comment>
<dbReference type="AlphaFoldDB" id="A0A2N5D3D5"/>
<reference evidence="1 2" key="1">
    <citation type="submission" date="2017-12" db="EMBL/GenBank/DDBJ databases">
        <title>The genome sequence of Caulobacter flavus CGMCC1 15093.</title>
        <authorList>
            <person name="Gao J."/>
            <person name="Mao X."/>
            <person name="Sun J."/>
        </authorList>
    </citation>
    <scope>NUCLEOTIDE SEQUENCE [LARGE SCALE GENOMIC DNA]</scope>
    <source>
        <strain evidence="1 2">CGMCC1 15093</strain>
    </source>
</reference>
<evidence type="ECO:0000313" key="2">
    <source>
        <dbReference type="Proteomes" id="UP000234483"/>
    </source>
</evidence>
<name>A0A2N5D3D5_9CAUL</name>
<evidence type="ECO:0000313" key="1">
    <source>
        <dbReference type="EMBL" id="PLR20542.1"/>
    </source>
</evidence>
<proteinExistence type="predicted"/>
<protein>
    <recommendedName>
        <fullName evidence="3">Transcriptional regulator</fullName>
    </recommendedName>
</protein>
<evidence type="ECO:0008006" key="3">
    <source>
        <dbReference type="Google" id="ProtNLM"/>
    </source>
</evidence>
<dbReference type="Proteomes" id="UP000234483">
    <property type="component" value="Unassembled WGS sequence"/>
</dbReference>
<dbReference type="EMBL" id="PJRQ01000006">
    <property type="protein sequence ID" value="PLR20542.1"/>
    <property type="molecule type" value="Genomic_DNA"/>
</dbReference>
<gene>
    <name evidence="1" type="ORF">CFHF_02095</name>
</gene>
<sequence>MIFTSTEIIMTNRSFSNFLVSQIITANTTPADLARDLNYKSPLIVDQWVAGEGLPDAGLLPRIIEALNADPVIAAMAWLSAKVPELAEPLQAVVIEQVTA</sequence>
<accession>A0A2N5D3D5</accession>
<organism evidence="1 2">
    <name type="scientific">Caulobacter flavus</name>
    <dbReference type="NCBI Taxonomy" id="1679497"/>
    <lineage>
        <taxon>Bacteria</taxon>
        <taxon>Pseudomonadati</taxon>
        <taxon>Pseudomonadota</taxon>
        <taxon>Alphaproteobacteria</taxon>
        <taxon>Caulobacterales</taxon>
        <taxon>Caulobacteraceae</taxon>
        <taxon>Caulobacter</taxon>
    </lineage>
</organism>